<protein>
    <submittedName>
        <fullName evidence="1">Molybdopterin synthase sulfur carrier subunit</fullName>
    </submittedName>
</protein>
<dbReference type="Gene3D" id="3.10.20.30">
    <property type="match status" value="1"/>
</dbReference>
<dbReference type="PANTHER" id="PTHR38031:SF1">
    <property type="entry name" value="SULFUR CARRIER PROTEIN CYSO"/>
    <property type="match status" value="1"/>
</dbReference>
<accession>A0A6N7R0B0</accession>
<keyword evidence="2" id="KW-1185">Reference proteome</keyword>
<organism evidence="1 2">
    <name type="scientific">Spiribacter salilacus</name>
    <dbReference type="NCBI Taxonomy" id="2664894"/>
    <lineage>
        <taxon>Bacteria</taxon>
        <taxon>Pseudomonadati</taxon>
        <taxon>Pseudomonadota</taxon>
        <taxon>Gammaproteobacteria</taxon>
        <taxon>Chromatiales</taxon>
        <taxon>Ectothiorhodospiraceae</taxon>
        <taxon>Spiribacter</taxon>
    </lineage>
</organism>
<dbReference type="InterPro" id="IPR052045">
    <property type="entry name" value="Sulfur_Carrier/Prot_Modifier"/>
</dbReference>
<dbReference type="EMBL" id="WJPP01000003">
    <property type="protein sequence ID" value="MRH78354.1"/>
    <property type="molecule type" value="Genomic_DNA"/>
</dbReference>
<dbReference type="PANTHER" id="PTHR38031">
    <property type="entry name" value="SULFUR CARRIER PROTEIN SLR0821-RELATED"/>
    <property type="match status" value="1"/>
</dbReference>
<name>A0A6N7R0B0_9GAMM</name>
<sequence length="92" mass="10095">MTPIIITLPAALQSLADDQAQLRLNAQTVNEAFVQIAQEHDLLAKRILTRGGQLRPFVNVFLDEQDIRHLNGLETPLDGYQEMTIVASVAGG</sequence>
<reference evidence="1 2" key="1">
    <citation type="submission" date="2019-11" db="EMBL/GenBank/DDBJ databases">
        <authorList>
            <person name="Zhang X.Y."/>
        </authorList>
    </citation>
    <scope>NUCLEOTIDE SEQUENCE [LARGE SCALE GENOMIC DNA]</scope>
    <source>
        <strain evidence="1 2">C176</strain>
    </source>
</reference>
<evidence type="ECO:0000313" key="1">
    <source>
        <dbReference type="EMBL" id="MRH78354.1"/>
    </source>
</evidence>
<dbReference type="RefSeq" id="WP_153719402.1">
    <property type="nucleotide sequence ID" value="NZ_WJPP01000003.1"/>
</dbReference>
<dbReference type="Pfam" id="PF02597">
    <property type="entry name" value="ThiS"/>
    <property type="match status" value="1"/>
</dbReference>
<dbReference type="Proteomes" id="UP000433788">
    <property type="component" value="Unassembled WGS sequence"/>
</dbReference>
<gene>
    <name evidence="1" type="ORF">GH984_06505</name>
</gene>
<dbReference type="InterPro" id="IPR016155">
    <property type="entry name" value="Mopterin_synth/thiamin_S_b"/>
</dbReference>
<dbReference type="InterPro" id="IPR003749">
    <property type="entry name" value="ThiS/MoaD-like"/>
</dbReference>
<comment type="caution">
    <text evidence="1">The sequence shown here is derived from an EMBL/GenBank/DDBJ whole genome shotgun (WGS) entry which is preliminary data.</text>
</comment>
<dbReference type="InterPro" id="IPR012675">
    <property type="entry name" value="Beta-grasp_dom_sf"/>
</dbReference>
<dbReference type="AlphaFoldDB" id="A0A6N7R0B0"/>
<dbReference type="SUPFAM" id="SSF54285">
    <property type="entry name" value="MoaD/ThiS"/>
    <property type="match status" value="1"/>
</dbReference>
<evidence type="ECO:0000313" key="2">
    <source>
        <dbReference type="Proteomes" id="UP000433788"/>
    </source>
</evidence>
<proteinExistence type="predicted"/>